<name>I4HFY1_MICAE</name>
<dbReference type="GO" id="GO:0004816">
    <property type="term" value="F:asparagine-tRNA ligase activity"/>
    <property type="evidence" value="ECO:0007669"/>
    <property type="project" value="UniProtKB-EC"/>
</dbReference>
<evidence type="ECO:0000256" key="5">
    <source>
        <dbReference type="ARBA" id="ARBA00023146"/>
    </source>
</evidence>
<sequence length="350" mass="40719">MKVMLEKANKSEQLITPKQSWKTWNTRYLDVLEDPWYKSISEVQNLITVNTVKFYSEQKLKTLHLPITTNSVSSPFGLGSDSLPVKINLFGVETYLSDSMQFLLEYGCRLFQGGCYYIMHSFRGEEADRRHLCQFYHSEAEIIGTWSDAINLVEKYLSYLCRAILEEYGEKLLAINGDNSHIERLATGTNIPQITHDEALNILNHDPQYFDSHEVGFKIINKFGEQKLMSIFEGEMVWVTHYDHLALPFYQAYSDDTKKKALNADLLMGIGEVVGLGERHQKGDEVLESLRMRQINEKDYSWYYDMKKKYPLQTSGFGLGIERFLLWIFKHDDIRDCQIFPRFNGVEIIP</sequence>
<dbReference type="Pfam" id="PF00152">
    <property type="entry name" value="tRNA-synt_2"/>
    <property type="match status" value="1"/>
</dbReference>
<keyword evidence="2" id="KW-0547">Nucleotide-binding</keyword>
<dbReference type="InterPro" id="IPR045864">
    <property type="entry name" value="aa-tRNA-synth_II/BPL/LPL"/>
</dbReference>
<evidence type="ECO:0000259" key="6">
    <source>
        <dbReference type="PROSITE" id="PS50862"/>
    </source>
</evidence>
<dbReference type="EC" id="6.1.1.22" evidence="7"/>
<evidence type="ECO:0000313" key="8">
    <source>
        <dbReference type="Proteomes" id="UP000004775"/>
    </source>
</evidence>
<dbReference type="HOGENOM" id="CLU_004553_2_6_3"/>
<proteinExistence type="predicted"/>
<gene>
    <name evidence="7" type="ORF">MICAH_10010</name>
</gene>
<dbReference type="InterPro" id="IPR006195">
    <property type="entry name" value="aa-tRNA-synth_II"/>
</dbReference>
<dbReference type="Gene3D" id="3.30.930.10">
    <property type="entry name" value="Bira Bifunctional Protein, Domain 2"/>
    <property type="match status" value="1"/>
</dbReference>
<dbReference type="PANTHER" id="PTHR22594">
    <property type="entry name" value="ASPARTYL/LYSYL-TRNA SYNTHETASE"/>
    <property type="match status" value="1"/>
</dbReference>
<keyword evidence="1 7" id="KW-0436">Ligase</keyword>
<accession>I4HFY1</accession>
<dbReference type="SUPFAM" id="SSF55681">
    <property type="entry name" value="Class II aaRS and biotin synthetases"/>
    <property type="match status" value="1"/>
</dbReference>
<evidence type="ECO:0000313" key="7">
    <source>
        <dbReference type="EMBL" id="CCI20955.1"/>
    </source>
</evidence>
<dbReference type="InterPro" id="IPR004364">
    <property type="entry name" value="Aa-tRNA-synt_II"/>
</dbReference>
<keyword evidence="3" id="KW-0067">ATP-binding</keyword>
<dbReference type="PROSITE" id="PS50862">
    <property type="entry name" value="AA_TRNA_LIGASE_II"/>
    <property type="match status" value="1"/>
</dbReference>
<dbReference type="GO" id="GO:0006421">
    <property type="term" value="P:asparaginyl-tRNA aminoacylation"/>
    <property type="evidence" value="ECO:0007669"/>
    <property type="project" value="TreeGrafter"/>
</dbReference>
<feature type="domain" description="Aminoacyl-transfer RNA synthetases class-II family profile" evidence="6">
    <location>
        <begin position="122"/>
        <end position="350"/>
    </location>
</feature>
<protein>
    <submittedName>
        <fullName evidence="7">Putative Asparagine--tRNA ligase</fullName>
        <ecNumber evidence="7">6.1.1.22</ecNumber>
    </submittedName>
</protein>
<dbReference type="Proteomes" id="UP000004775">
    <property type="component" value="Unassembled WGS sequence"/>
</dbReference>
<keyword evidence="5" id="KW-0030">Aminoacyl-tRNA synthetase</keyword>
<dbReference type="EMBL" id="CAIO01000001">
    <property type="protein sequence ID" value="CCI20955.1"/>
    <property type="molecule type" value="Genomic_DNA"/>
</dbReference>
<keyword evidence="4" id="KW-0648">Protein biosynthesis</keyword>
<evidence type="ECO:0000256" key="4">
    <source>
        <dbReference type="ARBA" id="ARBA00022917"/>
    </source>
</evidence>
<reference evidence="7 8" key="1">
    <citation type="submission" date="2012-04" db="EMBL/GenBank/DDBJ databases">
        <authorList>
            <person name="Genoscope - CEA"/>
        </authorList>
    </citation>
    <scope>NUCLEOTIDE SEQUENCE [LARGE SCALE GENOMIC DNA]</scope>
    <source>
        <strain evidence="7 8">9809</strain>
    </source>
</reference>
<dbReference type="PANTHER" id="PTHR22594:SF34">
    <property type="entry name" value="ASPARAGINE--TRNA LIGASE, MITOCHONDRIAL-RELATED"/>
    <property type="match status" value="1"/>
</dbReference>
<dbReference type="GO" id="GO:0005524">
    <property type="term" value="F:ATP binding"/>
    <property type="evidence" value="ECO:0007669"/>
    <property type="project" value="UniProtKB-KW"/>
</dbReference>
<dbReference type="AlphaFoldDB" id="I4HFY1"/>
<evidence type="ECO:0000256" key="1">
    <source>
        <dbReference type="ARBA" id="ARBA00022598"/>
    </source>
</evidence>
<evidence type="ECO:0000256" key="2">
    <source>
        <dbReference type="ARBA" id="ARBA00022741"/>
    </source>
</evidence>
<comment type="caution">
    <text evidence="7">The sequence shown here is derived from an EMBL/GenBank/DDBJ whole genome shotgun (WGS) entry which is preliminary data.</text>
</comment>
<organism evidence="7 8">
    <name type="scientific">Microcystis aeruginosa PCC 9809</name>
    <dbReference type="NCBI Taxonomy" id="1160285"/>
    <lineage>
        <taxon>Bacteria</taxon>
        <taxon>Bacillati</taxon>
        <taxon>Cyanobacteriota</taxon>
        <taxon>Cyanophyceae</taxon>
        <taxon>Oscillatoriophycideae</taxon>
        <taxon>Chroococcales</taxon>
        <taxon>Microcystaceae</taxon>
        <taxon>Microcystis</taxon>
    </lineage>
</organism>
<evidence type="ECO:0000256" key="3">
    <source>
        <dbReference type="ARBA" id="ARBA00022840"/>
    </source>
</evidence>